<comment type="subcellular location">
    <subcellularLocation>
        <location evidence="1">Membrane</location>
        <topology evidence="1">Multi-pass membrane protein</topology>
    </subcellularLocation>
</comment>
<protein>
    <submittedName>
        <fullName evidence="7">Uncharacterized protein</fullName>
    </submittedName>
</protein>
<dbReference type="InParanoid" id="A0A3Q7IHW7"/>
<sequence>MREVHEITGAPSSGIFMEILFIVVVSPLKNTTHPFWVDIGRPTIDGRIQKANIAPPPELVVSGGVLMKPTLDMSNSEKKAMSGSMKGERCDRGRKMFSEIDIFFSSKMKKADDGLRCILCEGNTFFLPPWYDYQDLSLKSSGVHVAAVSAPFLVKGTQLVQHLLEKRESSSDNHISTRKRVEWLREDLFGYVIQLKLIDELDICILHNFSIWKTLVKYIADLGALCKTNPIFAITFTITTHMMDYPPTSGFGAYLLALVGVVTSVIGRWVVGRFPLVSKFGGPKAVLRAPDT</sequence>
<evidence type="ECO:0000256" key="1">
    <source>
        <dbReference type="ARBA" id="ARBA00004141"/>
    </source>
</evidence>
<dbReference type="OMA" id="TITTHMM"/>
<keyword evidence="8" id="KW-1185">Reference proteome</keyword>
<reference evidence="7" key="2">
    <citation type="submission" date="2019-01" db="UniProtKB">
        <authorList>
            <consortium name="EnsemblPlants"/>
        </authorList>
    </citation>
    <scope>IDENTIFICATION</scope>
    <source>
        <strain evidence="7">cv. Heinz 1706</strain>
    </source>
</reference>
<keyword evidence="3 6" id="KW-0812">Transmembrane</keyword>
<keyword evidence="4 6" id="KW-1133">Transmembrane helix</keyword>
<evidence type="ECO:0000256" key="3">
    <source>
        <dbReference type="ARBA" id="ARBA00022692"/>
    </source>
</evidence>
<dbReference type="Proteomes" id="UP000004994">
    <property type="component" value="Chromosome 10"/>
</dbReference>
<dbReference type="GO" id="GO:1902600">
    <property type="term" value="P:proton transmembrane transport"/>
    <property type="evidence" value="ECO:0007669"/>
    <property type="project" value="GOC"/>
</dbReference>
<evidence type="ECO:0000313" key="8">
    <source>
        <dbReference type="Proteomes" id="UP000004994"/>
    </source>
</evidence>
<dbReference type="GO" id="GO:0022904">
    <property type="term" value="P:respiratory electron transport chain"/>
    <property type="evidence" value="ECO:0000318"/>
    <property type="project" value="GO_Central"/>
</dbReference>
<feature type="transmembrane region" description="Helical" evidence="6">
    <location>
        <begin position="251"/>
        <end position="271"/>
    </location>
</feature>
<dbReference type="EnsemblPlants" id="Solyc10g062035.1.1">
    <property type="protein sequence ID" value="Solyc10g062035.1.1"/>
    <property type="gene ID" value="Solyc10g062035.1"/>
</dbReference>
<keyword evidence="5 6" id="KW-0472">Membrane</keyword>
<evidence type="ECO:0000256" key="2">
    <source>
        <dbReference type="ARBA" id="ARBA00022448"/>
    </source>
</evidence>
<reference evidence="7" key="1">
    <citation type="journal article" date="2012" name="Nature">
        <title>The tomato genome sequence provides insights into fleshy fruit evolution.</title>
        <authorList>
            <consortium name="Tomato Genome Consortium"/>
        </authorList>
    </citation>
    <scope>NUCLEOTIDE SEQUENCE [LARGE SCALE GENOMIC DNA]</scope>
    <source>
        <strain evidence="7">cv. Heinz 1706</strain>
    </source>
</reference>
<accession>A0A3Q7IHW7</accession>
<evidence type="ECO:0000256" key="6">
    <source>
        <dbReference type="SAM" id="Phobius"/>
    </source>
</evidence>
<dbReference type="PANTHER" id="PTHR22773">
    <property type="entry name" value="NADH DEHYDROGENASE"/>
    <property type="match status" value="1"/>
</dbReference>
<dbReference type="GO" id="GO:0045271">
    <property type="term" value="C:respiratory chain complex I"/>
    <property type="evidence" value="ECO:0000318"/>
    <property type="project" value="GO_Central"/>
</dbReference>
<evidence type="ECO:0000256" key="4">
    <source>
        <dbReference type="ARBA" id="ARBA00022989"/>
    </source>
</evidence>
<proteinExistence type="predicted"/>
<evidence type="ECO:0000313" key="7">
    <source>
        <dbReference type="EnsemblPlants" id="Solyc10g062035.1.1"/>
    </source>
</evidence>
<name>A0A3Q7IHW7_SOLLC</name>
<evidence type="ECO:0000256" key="5">
    <source>
        <dbReference type="ARBA" id="ARBA00023136"/>
    </source>
</evidence>
<keyword evidence="2" id="KW-0813">Transport</keyword>
<organism evidence="7">
    <name type="scientific">Solanum lycopersicum</name>
    <name type="common">Tomato</name>
    <name type="synonym">Lycopersicon esculentum</name>
    <dbReference type="NCBI Taxonomy" id="4081"/>
    <lineage>
        <taxon>Eukaryota</taxon>
        <taxon>Viridiplantae</taxon>
        <taxon>Streptophyta</taxon>
        <taxon>Embryophyta</taxon>
        <taxon>Tracheophyta</taxon>
        <taxon>Spermatophyta</taxon>
        <taxon>Magnoliopsida</taxon>
        <taxon>eudicotyledons</taxon>
        <taxon>Gunneridae</taxon>
        <taxon>Pentapetalae</taxon>
        <taxon>asterids</taxon>
        <taxon>lamiids</taxon>
        <taxon>Solanales</taxon>
        <taxon>Solanaceae</taxon>
        <taxon>Solanoideae</taxon>
        <taxon>Solaneae</taxon>
        <taxon>Solanum</taxon>
        <taxon>Solanum subgen. Lycopersicon</taxon>
    </lineage>
</organism>
<dbReference type="Gramene" id="Solyc10g062035.1.1">
    <property type="protein sequence ID" value="Solyc10g062035.1.1"/>
    <property type="gene ID" value="Solyc10g062035.1"/>
</dbReference>
<dbReference type="AlphaFoldDB" id="A0A3Q7IHW7"/>
<dbReference type="STRING" id="4081.A0A3Q7IHW7"/>